<dbReference type="STRING" id="454130.A0A0U5GCM5"/>
<keyword evidence="2" id="KW-1185">Reference proteome</keyword>
<dbReference type="AlphaFoldDB" id="A0A0U5GCM5"/>
<sequence>MASSIFDDLQSPVSYDADFDRGWRQISEKGDDPVNRLYELLRRVYWDAVQDEMANAILAFDDYKTFGPKGLPKLDEEELESEYLRELIDLWDPLELPEEIKDSVCQSVSDNVKERQNVPQDDLIARSLLQACGKIPSSSYSVQYTDRMIRIRRLRLCPGVPTANIPFFRSRATSVQNAARVSDHFTSINARKAAATKKSMEDLGHIYFNCVGLVPYRLCCNCMETSTHLRDHLKVTYRFKRAGEQDHYTFSQELDALEDHNRGQSLMSFGNAFLDHITAGGLRRSMNARRLFPAGNAHCALMFGPLLIENGMTIHPGGALISTRSLPTLGRHLPRDILEYLRPENYRTIQGCDVFCSQVYSVSPKRQVYEAMKKARERRFLCSRKQLSGGLFTDYNSNPQWKAGEALVIDQFLRAAEVWRTEKSPMVHDEMNRATLRDRAKQLTNVMQSCFDDVVNPSLYLLASKLGKTQKLAYSRMSNNCQDFCNGLLNYDSYYHPVFSTMYPFIPVSLSLDVEREPDERCLSYLQSFVKPLQYPIPGFRSQRAMIGSAVTMYSSYAQNDADLIDHVHSVRFGRDRENGYSLGFSFSKPLGGDPYLLKDEEMSCSDRFAAAHLPGSSGGKRCTLADHVLDCPVDNLSILQTHLHRNAKYYIDENEDFLTDLGPTAWIMNRLQILRRLNILNDFMAEIASHFQELCRLVPPSDTLNVKSLQKIWRPGGTIFSRAFHMDKRDGNKLYYAPDIDFGEGEMDNWRAIRFLTFGTTFAQTHRQVMGGDELFMTRLKTMKSLIVSRLAGKQETWSPWKMCTCSECKINALSFMCRRLDCNAIDNDEALQRGETPVVRLGHPDYVSSRELLGLVNNREYWKDVIEPQRPSYDYQEECAANSGREWISTYLLFLRIIYGAEIADPELLRWRLEGYGKLERGERATE</sequence>
<evidence type="ECO:0000313" key="2">
    <source>
        <dbReference type="Proteomes" id="UP000054771"/>
    </source>
</evidence>
<protein>
    <submittedName>
        <fullName evidence="1">Uncharacterized protein</fullName>
    </submittedName>
</protein>
<reference evidence="2" key="1">
    <citation type="journal article" date="2016" name="Genome Announc.">
        <title>Draft genome sequences of fungus Aspergillus calidoustus.</title>
        <authorList>
            <person name="Horn F."/>
            <person name="Linde J."/>
            <person name="Mattern D.J."/>
            <person name="Walther G."/>
            <person name="Guthke R."/>
            <person name="Scherlach K."/>
            <person name="Martin K."/>
            <person name="Brakhage A.A."/>
            <person name="Petzke L."/>
            <person name="Valiante V."/>
        </authorList>
    </citation>
    <scope>NUCLEOTIDE SEQUENCE [LARGE SCALE GENOMIC DNA]</scope>
    <source>
        <strain evidence="2">SF006504</strain>
    </source>
</reference>
<dbReference type="Proteomes" id="UP000054771">
    <property type="component" value="Unassembled WGS sequence"/>
</dbReference>
<name>A0A0U5GCM5_ASPCI</name>
<gene>
    <name evidence="1" type="ORF">ASPCAL12544</name>
</gene>
<evidence type="ECO:0000313" key="1">
    <source>
        <dbReference type="EMBL" id="CEL09408.1"/>
    </source>
</evidence>
<dbReference type="OMA" id="CMETSTH"/>
<dbReference type="EMBL" id="CDMC01000014">
    <property type="protein sequence ID" value="CEL09408.1"/>
    <property type="molecule type" value="Genomic_DNA"/>
</dbReference>
<proteinExistence type="predicted"/>
<dbReference type="OrthoDB" id="4455544at2759"/>
<organism evidence="1 2">
    <name type="scientific">Aspergillus calidoustus</name>
    <dbReference type="NCBI Taxonomy" id="454130"/>
    <lineage>
        <taxon>Eukaryota</taxon>
        <taxon>Fungi</taxon>
        <taxon>Dikarya</taxon>
        <taxon>Ascomycota</taxon>
        <taxon>Pezizomycotina</taxon>
        <taxon>Eurotiomycetes</taxon>
        <taxon>Eurotiomycetidae</taxon>
        <taxon>Eurotiales</taxon>
        <taxon>Aspergillaceae</taxon>
        <taxon>Aspergillus</taxon>
        <taxon>Aspergillus subgen. Nidulantes</taxon>
    </lineage>
</organism>
<accession>A0A0U5GCM5</accession>